<dbReference type="InterPro" id="IPR037191">
    <property type="entry name" value="VPS9_dom_sf"/>
</dbReference>
<dbReference type="PROSITE" id="PS51036">
    <property type="entry name" value="ZF_A20"/>
    <property type="match status" value="1"/>
</dbReference>
<dbReference type="SUPFAM" id="SSF109993">
    <property type="entry name" value="VPS9 domain"/>
    <property type="match status" value="1"/>
</dbReference>
<dbReference type="SMART" id="SM00167">
    <property type="entry name" value="VPS9"/>
    <property type="match status" value="1"/>
</dbReference>
<dbReference type="InterPro" id="IPR045046">
    <property type="entry name" value="Vps9-like"/>
</dbReference>
<dbReference type="Pfam" id="PF02204">
    <property type="entry name" value="VPS9"/>
    <property type="match status" value="1"/>
</dbReference>
<accession>A0A2S2NHX3</accession>
<dbReference type="Gene3D" id="1.20.5.4770">
    <property type="match status" value="1"/>
</dbReference>
<proteinExistence type="predicted"/>
<dbReference type="AlphaFoldDB" id="A0A2S2NHX3"/>
<dbReference type="GO" id="GO:0030139">
    <property type="term" value="C:endocytic vesicle"/>
    <property type="evidence" value="ECO:0007669"/>
    <property type="project" value="TreeGrafter"/>
</dbReference>
<dbReference type="SUPFAM" id="SSF57716">
    <property type="entry name" value="Glucocorticoid receptor-like (DNA-binding domain)"/>
    <property type="match status" value="1"/>
</dbReference>
<dbReference type="Pfam" id="PF01754">
    <property type="entry name" value="zf-A20"/>
    <property type="match status" value="1"/>
</dbReference>
<reference evidence="6" key="1">
    <citation type="submission" date="2018-04" db="EMBL/GenBank/DDBJ databases">
        <title>Transcriptome of Schizaphis graminum biotype I.</title>
        <authorList>
            <person name="Scully E.D."/>
            <person name="Geib S.M."/>
            <person name="Palmer N.A."/>
            <person name="Koch K."/>
            <person name="Bradshaw J."/>
            <person name="Heng-Moss T."/>
            <person name="Sarath G."/>
        </authorList>
    </citation>
    <scope>NUCLEOTIDE SEQUENCE</scope>
</reference>
<dbReference type="InterPro" id="IPR041545">
    <property type="entry name" value="DUF5601"/>
</dbReference>
<evidence type="ECO:0000259" key="5">
    <source>
        <dbReference type="PROSITE" id="PS51205"/>
    </source>
</evidence>
<gene>
    <name evidence="6" type="primary">Rabgef1</name>
    <name evidence="6" type="ORF">g.128083</name>
</gene>
<dbReference type="PANTHER" id="PTHR23101">
    <property type="entry name" value="RAB GDP/GTP EXCHANGE FACTOR"/>
    <property type="match status" value="1"/>
</dbReference>
<organism evidence="6">
    <name type="scientific">Schizaphis graminum</name>
    <name type="common">Green bug aphid</name>
    <dbReference type="NCBI Taxonomy" id="13262"/>
    <lineage>
        <taxon>Eukaryota</taxon>
        <taxon>Metazoa</taxon>
        <taxon>Ecdysozoa</taxon>
        <taxon>Arthropoda</taxon>
        <taxon>Hexapoda</taxon>
        <taxon>Insecta</taxon>
        <taxon>Pterygota</taxon>
        <taxon>Neoptera</taxon>
        <taxon>Paraneoptera</taxon>
        <taxon>Hemiptera</taxon>
        <taxon>Sternorrhyncha</taxon>
        <taxon>Aphidomorpha</taxon>
        <taxon>Aphidoidea</taxon>
        <taxon>Aphididae</taxon>
        <taxon>Aphidini</taxon>
        <taxon>Schizaphis</taxon>
    </lineage>
</organism>
<feature type="domain" description="A20-type" evidence="4">
    <location>
        <begin position="12"/>
        <end position="48"/>
    </location>
</feature>
<dbReference type="PROSITE" id="PS51205">
    <property type="entry name" value="VPS9"/>
    <property type="match status" value="1"/>
</dbReference>
<dbReference type="EMBL" id="GGMR01004126">
    <property type="protein sequence ID" value="MBY16745.1"/>
    <property type="molecule type" value="Transcribed_RNA"/>
</dbReference>
<dbReference type="GO" id="GO:0008270">
    <property type="term" value="F:zinc ion binding"/>
    <property type="evidence" value="ECO:0007669"/>
    <property type="project" value="UniProtKB-KW"/>
</dbReference>
<evidence type="ECO:0000259" key="4">
    <source>
        <dbReference type="PROSITE" id="PS51036"/>
    </source>
</evidence>
<keyword evidence="3" id="KW-0862">Zinc</keyword>
<dbReference type="GO" id="GO:0031267">
    <property type="term" value="F:small GTPase binding"/>
    <property type="evidence" value="ECO:0007669"/>
    <property type="project" value="TreeGrafter"/>
</dbReference>
<dbReference type="SMART" id="SM00259">
    <property type="entry name" value="ZnF_A20"/>
    <property type="match status" value="1"/>
</dbReference>
<keyword evidence="1" id="KW-0479">Metal-binding</keyword>
<dbReference type="Gene3D" id="1.10.246.120">
    <property type="match status" value="1"/>
</dbReference>
<dbReference type="Pfam" id="PF18151">
    <property type="entry name" value="DUF5601"/>
    <property type="match status" value="1"/>
</dbReference>
<name>A0A2S2NHX3_SCHGA</name>
<keyword evidence="2" id="KW-0863">Zinc-finger</keyword>
<protein>
    <submittedName>
        <fullName evidence="6">Rab5 GDP/GTP exchange factor</fullName>
    </submittedName>
</protein>
<dbReference type="PANTHER" id="PTHR23101:SF122">
    <property type="entry name" value="RABAPTIN-5-ASSOCIATED EXCHANGE FACTOR FOR RAB5"/>
    <property type="match status" value="1"/>
</dbReference>
<sequence length="563" mass="64435">MMSFKKGNFRIGEAELKCKKANGCDYYGNPQWDGFCSKCYKDIQKHRRMNASPKKVPINKNSTKQDLKKVGLTEKKSKLSYLKMFNTIKSKDEISEKSKKDYDPIIAKKLDQVDSEYLSILSETKSLRTELKKQIRNFCQMMMMSHLQSPVDIQSEHTQHFYQNILDMLNNNYSYDELSHEKKEKILDYAEKYSMIKLYKFLFCMTLADEEEDLAIQKRIRQLNWVNAKHLDCDIDKTNAQIIELVYKAILELLDMDSATAPQDKLACVVRCCRHIFGVLQGGNNGMKGPASADDFLPVLIFVVLKANPVRLKSNLHYVTRFCNASRLMSGEAGYYFTNLCCAVSFIENINAELLSMNTEEFEQYMNGTLVSDTWDSALIICEGMHQMFEQLALLADLKRRNIMIVDDALKLKNEMSNFKDNFMDQFAVLKEVYTIIDDCDESNKNIAVSIDDYDPICSNLSPWTMTPQVIQPAERTRTSSSCTDVDSWDIHSAETVSLHSLDACFNIPQENNEIAGSSLEPTINVQPQLDEIQEISIQGWQIPSIPCETGGKEITNSKMNTQ</sequence>
<dbReference type="Gene3D" id="1.20.1050.80">
    <property type="entry name" value="VPS9 domain"/>
    <property type="match status" value="1"/>
</dbReference>
<dbReference type="GO" id="GO:0005085">
    <property type="term" value="F:guanyl-nucleotide exchange factor activity"/>
    <property type="evidence" value="ECO:0007669"/>
    <property type="project" value="InterPro"/>
</dbReference>
<dbReference type="InterPro" id="IPR003123">
    <property type="entry name" value="VPS9"/>
</dbReference>
<evidence type="ECO:0000256" key="3">
    <source>
        <dbReference type="ARBA" id="ARBA00022833"/>
    </source>
</evidence>
<dbReference type="GO" id="GO:0005829">
    <property type="term" value="C:cytosol"/>
    <property type="evidence" value="ECO:0007669"/>
    <property type="project" value="TreeGrafter"/>
</dbReference>
<evidence type="ECO:0000256" key="2">
    <source>
        <dbReference type="ARBA" id="ARBA00022771"/>
    </source>
</evidence>
<dbReference type="GO" id="GO:0016192">
    <property type="term" value="P:vesicle-mediated transport"/>
    <property type="evidence" value="ECO:0007669"/>
    <property type="project" value="InterPro"/>
</dbReference>
<dbReference type="GO" id="GO:0003677">
    <property type="term" value="F:DNA binding"/>
    <property type="evidence" value="ECO:0007669"/>
    <property type="project" value="InterPro"/>
</dbReference>
<feature type="domain" description="VPS9" evidence="5">
    <location>
        <begin position="210"/>
        <end position="356"/>
    </location>
</feature>
<dbReference type="InterPro" id="IPR002653">
    <property type="entry name" value="Znf_A20"/>
</dbReference>
<evidence type="ECO:0000256" key="1">
    <source>
        <dbReference type="ARBA" id="ARBA00022723"/>
    </source>
</evidence>
<evidence type="ECO:0000313" key="6">
    <source>
        <dbReference type="EMBL" id="MBY16745.1"/>
    </source>
</evidence>